<proteinExistence type="predicted"/>
<keyword evidence="2" id="KW-1185">Reference proteome</keyword>
<gene>
    <name evidence="1" type="ORF">C8D91_2646</name>
</gene>
<dbReference type="OrthoDB" id="1450612at2"/>
<dbReference type="AlphaFoldDB" id="A0A4R6XJH9"/>
<dbReference type="RefSeq" id="WP_099018947.1">
    <property type="nucleotide sequence ID" value="NZ_NIHB01000002.1"/>
</dbReference>
<reference evidence="1 2" key="1">
    <citation type="submission" date="2019-03" db="EMBL/GenBank/DDBJ databases">
        <title>Genomic Encyclopedia of Type Strains, Phase IV (KMG-IV): sequencing the most valuable type-strain genomes for metagenomic binning, comparative biology and taxonomic classification.</title>
        <authorList>
            <person name="Goeker M."/>
        </authorList>
    </citation>
    <scope>NUCLEOTIDE SEQUENCE [LARGE SCALE GENOMIC DNA]</scope>
    <source>
        <strain evidence="1 2">DSM 25488</strain>
    </source>
</reference>
<dbReference type="Proteomes" id="UP000295724">
    <property type="component" value="Unassembled WGS sequence"/>
</dbReference>
<evidence type="ECO:0000313" key="1">
    <source>
        <dbReference type="EMBL" id="TDR17587.1"/>
    </source>
</evidence>
<protein>
    <submittedName>
        <fullName evidence="1">Uncharacterized protein</fullName>
    </submittedName>
</protein>
<evidence type="ECO:0000313" key="2">
    <source>
        <dbReference type="Proteomes" id="UP000295724"/>
    </source>
</evidence>
<organism evidence="1 2">
    <name type="scientific">Marinicella litoralis</name>
    <dbReference type="NCBI Taxonomy" id="644220"/>
    <lineage>
        <taxon>Bacteria</taxon>
        <taxon>Pseudomonadati</taxon>
        <taxon>Pseudomonadota</taxon>
        <taxon>Gammaproteobacteria</taxon>
        <taxon>Lysobacterales</taxon>
        <taxon>Marinicellaceae</taxon>
        <taxon>Marinicella</taxon>
    </lineage>
</organism>
<sequence length="116" mass="13604">MKYKALELLKNLSNQLSLSYEPQDWGIINADSSRFIEFNKYYCDSNLESCEKYQIEELIIASFNEVLLNNMQTYESLSVFFGFLNKAEHKVVLDYWQSLNEDEFPVARIIKIAGKN</sequence>
<accession>A0A4R6XJH9</accession>
<dbReference type="EMBL" id="SNZB01000006">
    <property type="protein sequence ID" value="TDR17587.1"/>
    <property type="molecule type" value="Genomic_DNA"/>
</dbReference>
<name>A0A4R6XJH9_9GAMM</name>
<comment type="caution">
    <text evidence="1">The sequence shown here is derived from an EMBL/GenBank/DDBJ whole genome shotgun (WGS) entry which is preliminary data.</text>
</comment>